<organism evidence="1 3">
    <name type="scientific">Pseudomonas aeruginosa</name>
    <dbReference type="NCBI Taxonomy" id="287"/>
    <lineage>
        <taxon>Bacteria</taxon>
        <taxon>Pseudomonadati</taxon>
        <taxon>Pseudomonadota</taxon>
        <taxon>Gammaproteobacteria</taxon>
        <taxon>Pseudomonadales</taxon>
        <taxon>Pseudomonadaceae</taxon>
        <taxon>Pseudomonas</taxon>
    </lineage>
</organism>
<protein>
    <submittedName>
        <fullName evidence="2">CesT family type III secretion system chaperone</fullName>
    </submittedName>
    <submittedName>
        <fullName evidence="1">YopE regulator</fullName>
    </submittedName>
</protein>
<dbReference type="InterPro" id="IPR005416">
    <property type="entry name" value="T3SS_chp_SycE"/>
</dbReference>
<dbReference type="GO" id="GO:0030254">
    <property type="term" value="P:protein secretion by the type III secretion system"/>
    <property type="evidence" value="ECO:0007669"/>
    <property type="project" value="InterPro"/>
</dbReference>
<reference evidence="3" key="2">
    <citation type="submission" date="2015-06" db="EMBL/GenBank/DDBJ databases">
        <authorList>
            <person name="Radhakrishnan Rajesh"/>
            <person name="Underwood Anthony"/>
            <person name="Al-Shahib Ali"/>
        </authorList>
    </citation>
    <scope>NUCLEOTIDE SEQUENCE [LARGE SCALE GENOMIC DNA]</scope>
    <source>
        <strain evidence="3">P19_London_7_VIM_2_05_10</strain>
    </source>
</reference>
<dbReference type="Proteomes" id="UP001297540">
    <property type="component" value="Chromosome"/>
</dbReference>
<dbReference type="CDD" id="cd17029">
    <property type="entry name" value="T3SC_IA_SycE_SpcS-like"/>
    <property type="match status" value="1"/>
</dbReference>
<dbReference type="InterPro" id="IPR010261">
    <property type="entry name" value="Tir_chaperone"/>
</dbReference>
<dbReference type="EMBL" id="CVVU01000267">
    <property type="protein sequence ID" value="CRQ04406.1"/>
    <property type="molecule type" value="Genomic_DNA"/>
</dbReference>
<dbReference type="RefSeq" id="WP_003092889.1">
    <property type="nucleotide sequence ID" value="NZ_AP014622.1"/>
</dbReference>
<evidence type="ECO:0000313" key="3">
    <source>
        <dbReference type="Proteomes" id="UP000045039"/>
    </source>
</evidence>
<dbReference type="Proteomes" id="UP000045039">
    <property type="component" value="Unassembled WGS sequence"/>
</dbReference>
<dbReference type="EMBL" id="CP136986">
    <property type="protein sequence ID" value="WOS79291.1"/>
    <property type="molecule type" value="Genomic_DNA"/>
</dbReference>
<gene>
    <name evidence="1" type="primary">yerA</name>
    <name evidence="2" type="ORF">L4V69_09145</name>
    <name evidence="1" type="ORF">PAERUG_P19_London_7_VIM_2_05_10_06492</name>
</gene>
<reference evidence="1" key="1">
    <citation type="submission" date="2015-06" db="EMBL/GenBank/DDBJ databases">
        <authorList>
            <person name="Radhakrishnan R."/>
            <person name="Underwood A."/>
            <person name="Al-Shahib A."/>
        </authorList>
    </citation>
    <scope>NUCLEOTIDE SEQUENCE</scope>
    <source>
        <strain evidence="1">P19_London_7_VIM_2_05_10</strain>
    </source>
</reference>
<reference evidence="2" key="3">
    <citation type="submission" date="2023-06" db="EMBL/GenBank/DDBJ databases">
        <authorList>
            <consortium name="Clinical and Environmental Microbiology Branch: Whole genome sequencing antimicrobial resistance pathogens in the healthcare setting"/>
        </authorList>
    </citation>
    <scope>NUCLEOTIDE SEQUENCE</scope>
    <source>
        <strain evidence="2">2021CK-01020</strain>
    </source>
</reference>
<reference evidence="2" key="4">
    <citation type="submission" date="2023-10" db="EMBL/GenBank/DDBJ databases">
        <title>Pathogen: clinical or host-associated sample.</title>
        <authorList>
            <person name="Hergert J."/>
            <person name="Casey R."/>
            <person name="Wagner J."/>
            <person name="Young E.L."/>
            <person name="Oakeson K.F."/>
        </authorList>
    </citation>
    <scope>NUCLEOTIDE SEQUENCE</scope>
    <source>
        <strain evidence="2">2021CK-01020</strain>
    </source>
</reference>
<proteinExistence type="predicted"/>
<evidence type="ECO:0000313" key="2">
    <source>
        <dbReference type="EMBL" id="WOS79291.1"/>
    </source>
</evidence>
<accession>A0A077JM80</accession>
<dbReference type="PRINTS" id="PR01596">
    <property type="entry name" value="SYCECHAPRONE"/>
</dbReference>
<sequence>MNPLYRATIHQLFLALDLPTPNDEESVLSLQVGPHLCHLAEHPTDHLLMFTRLEGQGDATASEQNLFSQDPCKPILGRDPESGERLLWNRQPLQLLDRAQIHHQLEQLVAAAEELR</sequence>
<dbReference type="PIRSF" id="PIRSF011271">
    <property type="entry name" value="T3SS_chp_SycE_GmN_bac"/>
    <property type="match status" value="1"/>
</dbReference>
<name>A0A077JM80_PSEAI</name>
<dbReference type="Gene3D" id="3.30.1460.10">
    <property type="match status" value="1"/>
</dbReference>
<dbReference type="SUPFAM" id="SSF69635">
    <property type="entry name" value="Type III secretory system chaperone-like"/>
    <property type="match status" value="1"/>
</dbReference>
<dbReference type="Pfam" id="PF05932">
    <property type="entry name" value="CesT"/>
    <property type="match status" value="1"/>
</dbReference>
<dbReference type="AlphaFoldDB" id="A0A077JM80"/>
<dbReference type="KEGG" id="paeb:NCGM1900_1134"/>
<evidence type="ECO:0000313" key="1">
    <source>
        <dbReference type="EMBL" id="CRQ04406.1"/>
    </source>
</evidence>